<protein>
    <submittedName>
        <fullName evidence="1">Uncharacterized protein</fullName>
    </submittedName>
</protein>
<accession>A0AAV2QT43</accession>
<dbReference type="AlphaFoldDB" id="A0AAV2QT43"/>
<sequence length="128" mass="14380">MSALDVNEQGPIIKKFLMELQNPSTTPEMALQSLLYSCLSPTNCFPISDRLGATDNSLCAIFVAYIRFIVKKLPDACVDGIWKDILRKTVIYSRYFPPVVGNCSLMSAWLDKALNNKSNCPNPYIRLE</sequence>
<evidence type="ECO:0000313" key="2">
    <source>
        <dbReference type="Proteomes" id="UP001497623"/>
    </source>
</evidence>
<comment type="caution">
    <text evidence="1">The sequence shown here is derived from an EMBL/GenBank/DDBJ whole genome shotgun (WGS) entry which is preliminary data.</text>
</comment>
<dbReference type="Proteomes" id="UP001497623">
    <property type="component" value="Unassembled WGS sequence"/>
</dbReference>
<evidence type="ECO:0000313" key="1">
    <source>
        <dbReference type="EMBL" id="CAL4099767.1"/>
    </source>
</evidence>
<feature type="non-terminal residue" evidence="1">
    <location>
        <position position="128"/>
    </location>
</feature>
<gene>
    <name evidence="1" type="ORF">MNOR_LOCUS16612</name>
</gene>
<dbReference type="EMBL" id="CAXKWB010011008">
    <property type="protein sequence ID" value="CAL4099767.1"/>
    <property type="molecule type" value="Genomic_DNA"/>
</dbReference>
<keyword evidence="2" id="KW-1185">Reference proteome</keyword>
<proteinExistence type="predicted"/>
<name>A0AAV2QT43_MEGNR</name>
<reference evidence="1 2" key="1">
    <citation type="submission" date="2024-05" db="EMBL/GenBank/DDBJ databases">
        <authorList>
            <person name="Wallberg A."/>
        </authorList>
    </citation>
    <scope>NUCLEOTIDE SEQUENCE [LARGE SCALE GENOMIC DNA]</scope>
</reference>
<organism evidence="1 2">
    <name type="scientific">Meganyctiphanes norvegica</name>
    <name type="common">Northern krill</name>
    <name type="synonym">Thysanopoda norvegica</name>
    <dbReference type="NCBI Taxonomy" id="48144"/>
    <lineage>
        <taxon>Eukaryota</taxon>
        <taxon>Metazoa</taxon>
        <taxon>Ecdysozoa</taxon>
        <taxon>Arthropoda</taxon>
        <taxon>Crustacea</taxon>
        <taxon>Multicrustacea</taxon>
        <taxon>Malacostraca</taxon>
        <taxon>Eumalacostraca</taxon>
        <taxon>Eucarida</taxon>
        <taxon>Euphausiacea</taxon>
        <taxon>Euphausiidae</taxon>
        <taxon>Meganyctiphanes</taxon>
    </lineage>
</organism>